<evidence type="ECO:0000256" key="3">
    <source>
        <dbReference type="ARBA" id="ARBA00022603"/>
    </source>
</evidence>
<dbReference type="AlphaFoldDB" id="A0A2S5ZY79"/>
<dbReference type="GO" id="GO:0032259">
    <property type="term" value="P:methylation"/>
    <property type="evidence" value="ECO:0007669"/>
    <property type="project" value="UniProtKB-KW"/>
</dbReference>
<evidence type="ECO:0000256" key="1">
    <source>
        <dbReference type="ARBA" id="ARBA00022490"/>
    </source>
</evidence>
<evidence type="ECO:0000259" key="7">
    <source>
        <dbReference type="Pfam" id="PF23186"/>
    </source>
</evidence>
<dbReference type="EMBL" id="PSZD01000025">
    <property type="protein sequence ID" value="PPJ23218.1"/>
    <property type="molecule type" value="Genomic_DNA"/>
</dbReference>
<dbReference type="InterPro" id="IPR007848">
    <property type="entry name" value="Small_mtfrase_dom"/>
</dbReference>
<name>A0A2S5ZY79_9NOCA</name>
<dbReference type="GO" id="GO:0006364">
    <property type="term" value="P:rRNA processing"/>
    <property type="evidence" value="ECO:0007669"/>
    <property type="project" value="UniProtKB-KW"/>
</dbReference>
<dbReference type="InterPro" id="IPR046977">
    <property type="entry name" value="RsmC/RlmG"/>
</dbReference>
<dbReference type="PANTHER" id="PTHR47816:SF4">
    <property type="entry name" value="RIBOSOMAL RNA SMALL SUBUNIT METHYLTRANSFERASE C"/>
    <property type="match status" value="1"/>
</dbReference>
<dbReference type="PANTHER" id="PTHR47816">
    <property type="entry name" value="RIBOSOMAL RNA SMALL SUBUNIT METHYLTRANSFERASE C"/>
    <property type="match status" value="1"/>
</dbReference>
<feature type="region of interest" description="Disordered" evidence="5">
    <location>
        <begin position="506"/>
        <end position="528"/>
    </location>
</feature>
<dbReference type="Pfam" id="PF25004">
    <property type="entry name" value="DUF7782"/>
    <property type="match status" value="1"/>
</dbReference>
<dbReference type="InterPro" id="IPR056684">
    <property type="entry name" value="DUF7782"/>
</dbReference>
<protein>
    <submittedName>
        <fullName evidence="9">SAM-dependent methyltransferase</fullName>
    </submittedName>
</protein>
<dbReference type="GO" id="GO:0003676">
    <property type="term" value="F:nucleic acid binding"/>
    <property type="evidence" value="ECO:0007669"/>
    <property type="project" value="InterPro"/>
</dbReference>
<reference evidence="9 10" key="1">
    <citation type="submission" date="2018-02" db="EMBL/GenBank/DDBJ databases">
        <title>8 Nocardia nova and 1 Nocardia cyriacigeorgica strain used for evolution to TMP-SMX.</title>
        <authorList>
            <person name="Mehta H."/>
            <person name="Weng J."/>
            <person name="Shamoo Y."/>
        </authorList>
    </citation>
    <scope>NUCLEOTIDE SEQUENCE [LARGE SCALE GENOMIC DNA]</scope>
    <source>
        <strain evidence="9 10">BAA2227</strain>
    </source>
</reference>
<gene>
    <name evidence="9" type="ORF">C5F51_29100</name>
</gene>
<keyword evidence="10" id="KW-1185">Reference proteome</keyword>
<evidence type="ECO:0000256" key="5">
    <source>
        <dbReference type="SAM" id="MobiDB-lite"/>
    </source>
</evidence>
<organism evidence="9 10">
    <name type="scientific">Nocardia nova</name>
    <dbReference type="NCBI Taxonomy" id="37330"/>
    <lineage>
        <taxon>Bacteria</taxon>
        <taxon>Bacillati</taxon>
        <taxon>Actinomycetota</taxon>
        <taxon>Actinomycetes</taxon>
        <taxon>Mycobacteriales</taxon>
        <taxon>Nocardiaceae</taxon>
        <taxon>Nocardia</taxon>
    </lineage>
</organism>
<evidence type="ECO:0000259" key="6">
    <source>
        <dbReference type="Pfam" id="PF05175"/>
    </source>
</evidence>
<proteinExistence type="predicted"/>
<evidence type="ECO:0000313" key="9">
    <source>
        <dbReference type="EMBL" id="PPJ23218.1"/>
    </source>
</evidence>
<dbReference type="PROSITE" id="PS00092">
    <property type="entry name" value="N6_MTASE"/>
    <property type="match status" value="1"/>
</dbReference>
<dbReference type="Proteomes" id="UP000238356">
    <property type="component" value="Unassembled WGS sequence"/>
</dbReference>
<sequence length="528" mass="56238">MPADRTTASLLTALAPALRTALTRVRYDADTVLEAIGADAHTALGRSEPVPVRRAAREAGELGTLIRLLLLGDALPEREVAAAFAPLDLDRAVAAGLLERDGDSIRAALDLRPLDLGSGTRWVLSDLDDSMRRRTLSADHVLGVGQASLSLLRATPTEPVGSVLDLGTGCGVQAVHAAGYAKTVTGTDVSSRALWLAEATAALNDLEIEFAEGSWFEPVAGRRFDQVVANPPFVVGPPRIEHTYRDSGLALDGASELVVSQAPGMLNPGGTAAMLASWVHAGGADWRTRVASWLPDHGVDAWIVQRDVADPALYVGTWLRDAGLDPRDPEAQQRAEQWLAAFDAAKVEGIGFGFVYLRAIDGPTEVLAEDLTHGFDDPLGAEAPAYFRRSAWLRTVLADNDVAWRARFTVDAATALERVLLLGAEGWQERVVRLHRGDGPRWQHEIDDTLAALLAGMRPGGLPLEELVELLAIGHTGDTATPQFRADALSAVTGLVRHGLITPEELDATATDAGRAPASSPLFPEFPS</sequence>
<accession>A0A2S5ZY79</accession>
<dbReference type="CDD" id="cd02440">
    <property type="entry name" value="AdoMet_MTases"/>
    <property type="match status" value="1"/>
</dbReference>
<feature type="domain" description="DUF7782" evidence="8">
    <location>
        <begin position="385"/>
        <end position="503"/>
    </location>
</feature>
<keyword evidence="4 9" id="KW-0808">Transferase</keyword>
<dbReference type="Pfam" id="PF05175">
    <property type="entry name" value="MTS"/>
    <property type="match status" value="1"/>
</dbReference>
<feature type="domain" description="DUF7059" evidence="7">
    <location>
        <begin position="25"/>
        <end position="108"/>
    </location>
</feature>
<dbReference type="RefSeq" id="WP_104364464.1">
    <property type="nucleotide sequence ID" value="NZ_PSZD01000025.1"/>
</dbReference>
<dbReference type="GO" id="GO:0008757">
    <property type="term" value="F:S-adenosylmethionine-dependent methyltransferase activity"/>
    <property type="evidence" value="ECO:0007669"/>
    <property type="project" value="InterPro"/>
</dbReference>
<evidence type="ECO:0000256" key="2">
    <source>
        <dbReference type="ARBA" id="ARBA00022552"/>
    </source>
</evidence>
<keyword evidence="3 9" id="KW-0489">Methyltransferase</keyword>
<dbReference type="GO" id="GO:0008170">
    <property type="term" value="F:N-methyltransferase activity"/>
    <property type="evidence" value="ECO:0007669"/>
    <property type="project" value="UniProtKB-ARBA"/>
</dbReference>
<feature type="domain" description="Methyltransferase small" evidence="6">
    <location>
        <begin position="146"/>
        <end position="237"/>
    </location>
</feature>
<evidence type="ECO:0000313" key="10">
    <source>
        <dbReference type="Proteomes" id="UP000238356"/>
    </source>
</evidence>
<evidence type="ECO:0000256" key="4">
    <source>
        <dbReference type="ARBA" id="ARBA00022679"/>
    </source>
</evidence>
<comment type="caution">
    <text evidence="9">The sequence shown here is derived from an EMBL/GenBank/DDBJ whole genome shotgun (WGS) entry which is preliminary data.</text>
</comment>
<dbReference type="InterPro" id="IPR029063">
    <property type="entry name" value="SAM-dependent_MTases_sf"/>
</dbReference>
<keyword evidence="2" id="KW-0698">rRNA processing</keyword>
<dbReference type="InterPro" id="IPR002052">
    <property type="entry name" value="DNA_methylase_N6_adenine_CS"/>
</dbReference>
<dbReference type="Pfam" id="PF23186">
    <property type="entry name" value="DUF7059"/>
    <property type="match status" value="1"/>
</dbReference>
<dbReference type="Gene3D" id="3.40.50.150">
    <property type="entry name" value="Vaccinia Virus protein VP39"/>
    <property type="match status" value="1"/>
</dbReference>
<keyword evidence="1" id="KW-0963">Cytoplasm</keyword>
<dbReference type="InterPro" id="IPR055487">
    <property type="entry name" value="DUF7059"/>
</dbReference>
<evidence type="ECO:0000259" key="8">
    <source>
        <dbReference type="Pfam" id="PF25004"/>
    </source>
</evidence>
<dbReference type="SUPFAM" id="SSF53335">
    <property type="entry name" value="S-adenosyl-L-methionine-dependent methyltransferases"/>
    <property type="match status" value="1"/>
</dbReference>